<dbReference type="PANTHER" id="PTHR42751:SF3">
    <property type="entry name" value="SODIUM_GLUTAMATE SYMPORTER"/>
    <property type="match status" value="1"/>
</dbReference>
<feature type="domain" description="Cation/H+ exchanger transmembrane" evidence="8">
    <location>
        <begin position="17"/>
        <end position="374"/>
    </location>
</feature>
<keyword evidence="4 7" id="KW-0812">Transmembrane</keyword>
<dbReference type="InterPro" id="IPR006153">
    <property type="entry name" value="Cation/H_exchanger_TM"/>
</dbReference>
<comment type="similarity">
    <text evidence="2">Belongs to the monovalent cation:proton antiporter 2 (CPA2) transporter (TC 2.A.37) family.</text>
</comment>
<evidence type="ECO:0000256" key="1">
    <source>
        <dbReference type="ARBA" id="ARBA00004141"/>
    </source>
</evidence>
<dbReference type="RefSeq" id="WP_145203082.1">
    <property type="nucleotide sequence ID" value="NZ_CP036434.1"/>
</dbReference>
<keyword evidence="10" id="KW-1185">Reference proteome</keyword>
<dbReference type="InterPro" id="IPR038770">
    <property type="entry name" value="Na+/solute_symporter_sf"/>
</dbReference>
<feature type="transmembrane region" description="Helical" evidence="7">
    <location>
        <begin position="147"/>
        <end position="168"/>
    </location>
</feature>
<dbReference type="Gene3D" id="1.20.1530.20">
    <property type="match status" value="1"/>
</dbReference>
<dbReference type="EMBL" id="CP036434">
    <property type="protein sequence ID" value="QDV09163.1"/>
    <property type="molecule type" value="Genomic_DNA"/>
</dbReference>
<feature type="transmembrane region" description="Helical" evidence="7">
    <location>
        <begin position="116"/>
        <end position="135"/>
    </location>
</feature>
<protein>
    <submittedName>
        <fullName evidence="9">Glutathione-regulated potassium-efflux system protein KefC</fullName>
    </submittedName>
</protein>
<dbReference type="OrthoDB" id="9793589at2"/>
<evidence type="ECO:0000256" key="5">
    <source>
        <dbReference type="ARBA" id="ARBA00022989"/>
    </source>
</evidence>
<feature type="transmembrane region" description="Helical" evidence="7">
    <location>
        <begin position="6"/>
        <end position="25"/>
    </location>
</feature>
<feature type="transmembrane region" description="Helical" evidence="7">
    <location>
        <begin position="295"/>
        <end position="317"/>
    </location>
</feature>
<evidence type="ECO:0000256" key="2">
    <source>
        <dbReference type="ARBA" id="ARBA00005551"/>
    </source>
</evidence>
<dbReference type="AlphaFoldDB" id="A0A518EYK4"/>
<feature type="transmembrane region" description="Helical" evidence="7">
    <location>
        <begin position="87"/>
        <end position="110"/>
    </location>
</feature>
<accession>A0A518EYK4</accession>
<dbReference type="GO" id="GO:1902600">
    <property type="term" value="P:proton transmembrane transport"/>
    <property type="evidence" value="ECO:0007669"/>
    <property type="project" value="InterPro"/>
</dbReference>
<dbReference type="Proteomes" id="UP000320390">
    <property type="component" value="Chromosome"/>
</dbReference>
<organism evidence="9 10">
    <name type="scientific">Saltatorellus ferox</name>
    <dbReference type="NCBI Taxonomy" id="2528018"/>
    <lineage>
        <taxon>Bacteria</taxon>
        <taxon>Pseudomonadati</taxon>
        <taxon>Planctomycetota</taxon>
        <taxon>Planctomycetia</taxon>
        <taxon>Planctomycetia incertae sedis</taxon>
        <taxon>Saltatorellus</taxon>
    </lineage>
</organism>
<evidence type="ECO:0000259" key="8">
    <source>
        <dbReference type="Pfam" id="PF00999"/>
    </source>
</evidence>
<feature type="transmembrane region" description="Helical" evidence="7">
    <location>
        <begin position="32"/>
        <end position="50"/>
    </location>
</feature>
<keyword evidence="3" id="KW-0813">Transport</keyword>
<feature type="transmembrane region" description="Helical" evidence="7">
    <location>
        <begin position="267"/>
        <end position="288"/>
    </location>
</feature>
<evidence type="ECO:0000256" key="7">
    <source>
        <dbReference type="SAM" id="Phobius"/>
    </source>
</evidence>
<dbReference type="Pfam" id="PF00999">
    <property type="entry name" value="Na_H_Exchanger"/>
    <property type="match status" value="1"/>
</dbReference>
<feature type="transmembrane region" description="Helical" evidence="7">
    <location>
        <begin position="219"/>
        <end position="247"/>
    </location>
</feature>
<feature type="transmembrane region" description="Helical" evidence="7">
    <location>
        <begin position="323"/>
        <end position="342"/>
    </location>
</feature>
<evidence type="ECO:0000313" key="9">
    <source>
        <dbReference type="EMBL" id="QDV09163.1"/>
    </source>
</evidence>
<dbReference type="GO" id="GO:0015297">
    <property type="term" value="F:antiporter activity"/>
    <property type="evidence" value="ECO:0007669"/>
    <property type="project" value="InterPro"/>
</dbReference>
<gene>
    <name evidence="9" type="primary">kefC_2</name>
    <name evidence="9" type="ORF">Poly30_47200</name>
</gene>
<sequence>MHMDPVLPTLVTAAFFILAIGAMFRKMAQPHVVGYLIAGVVLGPDGLAVFVDSVALGRMGEIGVIFLLFFVGMEVDLQKLVSGWRVPVIGTALQVAGSVGCVGLIGWLFHWPLERSLLLGFVISLSSTTLVISMLRQWDELDTPASLDAIGILLAQDVAVVGMMLGIGFMSGEAISASQLGIQAAGSVLVLLFATYLVRAKVIQLPFGGLLRGDGETQVFAGFLLCFGFAMLTGLMGLSTALGAFLAGLVVTAARETKWVHQVLEPFRVVFVALFFVSVGMLMDIGFLREHWVSVLALTFVALFVNTALNAGILRALGRGWGTSLYVGALLSQIGEFSFVLASVGKQAGIIGDFAYQGTIGVIALSIVLNPLWIMVVRPRRGPSARVDGAASPSTT</sequence>
<comment type="subcellular location">
    <subcellularLocation>
        <location evidence="1">Membrane</location>
        <topology evidence="1">Multi-pass membrane protein</topology>
    </subcellularLocation>
</comment>
<reference evidence="9 10" key="1">
    <citation type="submission" date="2019-02" db="EMBL/GenBank/DDBJ databases">
        <title>Deep-cultivation of Planctomycetes and their phenomic and genomic characterization uncovers novel biology.</title>
        <authorList>
            <person name="Wiegand S."/>
            <person name="Jogler M."/>
            <person name="Boedeker C."/>
            <person name="Pinto D."/>
            <person name="Vollmers J."/>
            <person name="Rivas-Marin E."/>
            <person name="Kohn T."/>
            <person name="Peeters S.H."/>
            <person name="Heuer A."/>
            <person name="Rast P."/>
            <person name="Oberbeckmann S."/>
            <person name="Bunk B."/>
            <person name="Jeske O."/>
            <person name="Meyerdierks A."/>
            <person name="Storesund J.E."/>
            <person name="Kallscheuer N."/>
            <person name="Luecker S."/>
            <person name="Lage O.M."/>
            <person name="Pohl T."/>
            <person name="Merkel B.J."/>
            <person name="Hornburger P."/>
            <person name="Mueller R.-W."/>
            <person name="Bruemmer F."/>
            <person name="Labrenz M."/>
            <person name="Spormann A.M."/>
            <person name="Op den Camp H."/>
            <person name="Overmann J."/>
            <person name="Amann R."/>
            <person name="Jetten M.S.M."/>
            <person name="Mascher T."/>
            <person name="Medema M.H."/>
            <person name="Devos D.P."/>
            <person name="Kaster A.-K."/>
            <person name="Ovreas L."/>
            <person name="Rohde M."/>
            <person name="Galperin M.Y."/>
            <person name="Jogler C."/>
        </authorList>
    </citation>
    <scope>NUCLEOTIDE SEQUENCE [LARGE SCALE GENOMIC DNA]</scope>
    <source>
        <strain evidence="9 10">Poly30</strain>
    </source>
</reference>
<evidence type="ECO:0000313" key="10">
    <source>
        <dbReference type="Proteomes" id="UP000320390"/>
    </source>
</evidence>
<proteinExistence type="inferred from homology"/>
<keyword evidence="5 7" id="KW-1133">Transmembrane helix</keyword>
<evidence type="ECO:0000256" key="4">
    <source>
        <dbReference type="ARBA" id="ARBA00022692"/>
    </source>
</evidence>
<feature type="transmembrane region" description="Helical" evidence="7">
    <location>
        <begin position="354"/>
        <end position="376"/>
    </location>
</feature>
<name>A0A518EYK4_9BACT</name>
<keyword evidence="6 7" id="KW-0472">Membrane</keyword>
<dbReference type="GO" id="GO:0016020">
    <property type="term" value="C:membrane"/>
    <property type="evidence" value="ECO:0007669"/>
    <property type="project" value="UniProtKB-SubCell"/>
</dbReference>
<feature type="transmembrane region" description="Helical" evidence="7">
    <location>
        <begin position="180"/>
        <end position="198"/>
    </location>
</feature>
<dbReference type="PANTHER" id="PTHR42751">
    <property type="entry name" value="SODIUM/HYDROGEN EXCHANGER FAMILY/TRKA DOMAIN PROTEIN"/>
    <property type="match status" value="1"/>
</dbReference>
<evidence type="ECO:0000256" key="3">
    <source>
        <dbReference type="ARBA" id="ARBA00022448"/>
    </source>
</evidence>
<evidence type="ECO:0000256" key="6">
    <source>
        <dbReference type="ARBA" id="ARBA00023136"/>
    </source>
</evidence>